<keyword evidence="2" id="KW-1185">Reference proteome</keyword>
<sequence length="65" mass="7000">MESIKVGDVVPLRSGGIEMTVTEVRTSLDDPSVLLATCYWSKKTDGSVELDCATLPLAALMKLED</sequence>
<accession>A0A7M2WZZ1</accession>
<dbReference type="KEGG" id="hbs:IPV69_06225"/>
<protein>
    <submittedName>
        <fullName evidence="1">DUF2158 domain-containing protein</fullName>
    </submittedName>
</protein>
<dbReference type="EMBL" id="CP063458">
    <property type="protein sequence ID" value="QOV90954.1"/>
    <property type="molecule type" value="Genomic_DNA"/>
</dbReference>
<name>A0A7M2WZZ1_9BACT</name>
<dbReference type="InterPro" id="IPR019226">
    <property type="entry name" value="DUF2158"/>
</dbReference>
<gene>
    <name evidence="1" type="ORF">IPV69_06225</name>
</gene>
<dbReference type="Proteomes" id="UP000593765">
    <property type="component" value="Chromosome"/>
</dbReference>
<evidence type="ECO:0000313" key="2">
    <source>
        <dbReference type="Proteomes" id="UP000593765"/>
    </source>
</evidence>
<proteinExistence type="predicted"/>
<organism evidence="1 2">
    <name type="scientific">Humisphaera borealis</name>
    <dbReference type="NCBI Taxonomy" id="2807512"/>
    <lineage>
        <taxon>Bacteria</taxon>
        <taxon>Pseudomonadati</taxon>
        <taxon>Planctomycetota</taxon>
        <taxon>Phycisphaerae</taxon>
        <taxon>Tepidisphaerales</taxon>
        <taxon>Tepidisphaeraceae</taxon>
        <taxon>Humisphaera</taxon>
    </lineage>
</organism>
<evidence type="ECO:0000313" key="1">
    <source>
        <dbReference type="EMBL" id="QOV90954.1"/>
    </source>
</evidence>
<dbReference type="Pfam" id="PF09926">
    <property type="entry name" value="DUF2158"/>
    <property type="match status" value="1"/>
</dbReference>
<dbReference type="AlphaFoldDB" id="A0A7M2WZZ1"/>
<reference evidence="1 2" key="1">
    <citation type="submission" date="2020-10" db="EMBL/GenBank/DDBJ databases">
        <title>Wide distribution of Phycisphaera-like planctomycetes from WD2101 soil group in peatlands and genome analysis of the first cultivated representative.</title>
        <authorList>
            <person name="Dedysh S.N."/>
            <person name="Beletsky A.V."/>
            <person name="Ivanova A."/>
            <person name="Kulichevskaya I.S."/>
            <person name="Suzina N.E."/>
            <person name="Philippov D.A."/>
            <person name="Rakitin A.L."/>
            <person name="Mardanov A.V."/>
            <person name="Ravin N.V."/>
        </authorList>
    </citation>
    <scope>NUCLEOTIDE SEQUENCE [LARGE SCALE GENOMIC DNA]</scope>
    <source>
        <strain evidence="1 2">M1803</strain>
    </source>
</reference>